<dbReference type="InterPro" id="IPR034294">
    <property type="entry name" value="Aquaporin_transptr"/>
</dbReference>
<dbReference type="PRINTS" id="PR00783">
    <property type="entry name" value="MINTRINSICP"/>
</dbReference>
<proteinExistence type="inferred from homology"/>
<name>A0ABT9A6X0_9BACT</name>
<reference evidence="8" key="1">
    <citation type="submission" date="2023-07" db="EMBL/GenBank/DDBJ databases">
        <authorList>
            <person name="Kim M.K."/>
        </authorList>
    </citation>
    <scope>NUCLEOTIDE SEQUENCE</scope>
    <source>
        <strain evidence="8">M29</strain>
    </source>
</reference>
<dbReference type="InterPro" id="IPR023271">
    <property type="entry name" value="Aquaporin-like"/>
</dbReference>
<dbReference type="SUPFAM" id="SSF81338">
    <property type="entry name" value="Aquaporin-like"/>
    <property type="match status" value="1"/>
</dbReference>
<dbReference type="InterPro" id="IPR000425">
    <property type="entry name" value="MIP"/>
</dbReference>
<evidence type="ECO:0000256" key="7">
    <source>
        <dbReference type="SAM" id="Phobius"/>
    </source>
</evidence>
<feature type="transmembrane region" description="Helical" evidence="7">
    <location>
        <begin position="147"/>
        <end position="167"/>
    </location>
</feature>
<dbReference type="InterPro" id="IPR022357">
    <property type="entry name" value="MIP_CS"/>
</dbReference>
<keyword evidence="2 6" id="KW-0813">Transport</keyword>
<dbReference type="EMBL" id="JAUQSX010000001">
    <property type="protein sequence ID" value="MDO7845253.1"/>
    <property type="molecule type" value="Genomic_DNA"/>
</dbReference>
<feature type="transmembrane region" description="Helical" evidence="7">
    <location>
        <begin position="18"/>
        <end position="39"/>
    </location>
</feature>
<evidence type="ECO:0000313" key="9">
    <source>
        <dbReference type="Proteomes" id="UP001167796"/>
    </source>
</evidence>
<evidence type="ECO:0000256" key="5">
    <source>
        <dbReference type="ARBA" id="ARBA00023136"/>
    </source>
</evidence>
<accession>A0ABT9A6X0</accession>
<protein>
    <submittedName>
        <fullName evidence="8">Aquaporin</fullName>
    </submittedName>
</protein>
<evidence type="ECO:0000256" key="6">
    <source>
        <dbReference type="RuleBase" id="RU000477"/>
    </source>
</evidence>
<evidence type="ECO:0000313" key="8">
    <source>
        <dbReference type="EMBL" id="MDO7845253.1"/>
    </source>
</evidence>
<evidence type="ECO:0000256" key="1">
    <source>
        <dbReference type="ARBA" id="ARBA00004141"/>
    </source>
</evidence>
<keyword evidence="5 7" id="KW-0472">Membrane</keyword>
<feature type="transmembrane region" description="Helical" evidence="7">
    <location>
        <begin position="179"/>
        <end position="198"/>
    </location>
</feature>
<dbReference type="RefSeq" id="WP_305009939.1">
    <property type="nucleotide sequence ID" value="NZ_JAUQSX010000001.1"/>
</dbReference>
<dbReference type="Gene3D" id="1.20.1080.10">
    <property type="entry name" value="Glycerol uptake facilitator protein"/>
    <property type="match status" value="1"/>
</dbReference>
<comment type="caution">
    <text evidence="8">The sequence shown here is derived from an EMBL/GenBank/DDBJ whole genome shotgun (WGS) entry which is preliminary data.</text>
</comment>
<dbReference type="PROSITE" id="PS00221">
    <property type="entry name" value="MIP"/>
    <property type="match status" value="1"/>
</dbReference>
<evidence type="ECO:0000256" key="4">
    <source>
        <dbReference type="ARBA" id="ARBA00022989"/>
    </source>
</evidence>
<dbReference type="PANTHER" id="PTHR45724">
    <property type="entry name" value="AQUAPORIN NIP2-1"/>
    <property type="match status" value="1"/>
</dbReference>
<dbReference type="Proteomes" id="UP001167796">
    <property type="component" value="Unassembled WGS sequence"/>
</dbReference>
<feature type="transmembrane region" description="Helical" evidence="7">
    <location>
        <begin position="59"/>
        <end position="77"/>
    </location>
</feature>
<dbReference type="PANTHER" id="PTHR45724:SF13">
    <property type="entry name" value="AQUAPORIN NIP1-1-RELATED"/>
    <property type="match status" value="1"/>
</dbReference>
<evidence type="ECO:0000256" key="3">
    <source>
        <dbReference type="ARBA" id="ARBA00022692"/>
    </source>
</evidence>
<gene>
    <name evidence="8" type="ORF">Q5H92_02715</name>
</gene>
<dbReference type="Pfam" id="PF00230">
    <property type="entry name" value="MIP"/>
    <property type="match status" value="1"/>
</dbReference>
<organism evidence="8 9">
    <name type="scientific">Hymenobacter mellowenesis</name>
    <dbReference type="NCBI Taxonomy" id="3063995"/>
    <lineage>
        <taxon>Bacteria</taxon>
        <taxon>Pseudomonadati</taxon>
        <taxon>Bacteroidota</taxon>
        <taxon>Cytophagia</taxon>
        <taxon>Cytophagales</taxon>
        <taxon>Hymenobacteraceae</taxon>
        <taxon>Hymenobacter</taxon>
    </lineage>
</organism>
<evidence type="ECO:0000256" key="2">
    <source>
        <dbReference type="ARBA" id="ARBA00022448"/>
    </source>
</evidence>
<comment type="subcellular location">
    <subcellularLocation>
        <location evidence="1">Membrane</location>
        <topology evidence="1">Multi-pass membrane protein</topology>
    </subcellularLocation>
</comment>
<feature type="transmembrane region" description="Helical" evidence="7">
    <location>
        <begin position="104"/>
        <end position="127"/>
    </location>
</feature>
<keyword evidence="4 7" id="KW-1133">Transmembrane helix</keyword>
<keyword evidence="3 6" id="KW-0812">Transmembrane</keyword>
<comment type="similarity">
    <text evidence="6">Belongs to the MIP/aquaporin (TC 1.A.8) family.</text>
</comment>
<sequence>MAFATRMTQALRQNWRHYLVEAGGPMAFLTVSSLAAVVFHHPDSAAARALGPQEWVQRVGVGLVVGLLIVVMAYSPWGKRSGAHFNPAVTLGFWQLGHIGTADALWYVLAQFVGALVAGFGVVWALAPWFGHHLIHHNTTQPIDATHGWALALGAEMLISGLLMLGLLGSLHSAQGKKWTGALAGLLLAVFVVVESPLSGMSLNPARTLGTAVASGEAAGLWLYFLGPLAAMWATAEAYRRYRQRRPPTERPPQYPDAAAQ</sequence>
<keyword evidence="9" id="KW-1185">Reference proteome</keyword>
<feature type="transmembrane region" description="Helical" evidence="7">
    <location>
        <begin position="218"/>
        <end position="236"/>
    </location>
</feature>